<reference evidence="3" key="1">
    <citation type="submission" date="2013-08" db="EMBL/GenBank/DDBJ databases">
        <authorList>
            <person name="Mendez C."/>
            <person name="Richter M."/>
            <person name="Ferrer M."/>
            <person name="Sanchez J."/>
        </authorList>
    </citation>
    <scope>NUCLEOTIDE SEQUENCE</scope>
</reference>
<dbReference type="InterPro" id="IPR006645">
    <property type="entry name" value="NGN-like_dom"/>
</dbReference>
<protein>
    <submittedName>
        <fullName evidence="3">Transcription antitermination protein NusG</fullName>
    </submittedName>
</protein>
<name>T1ARA1_9ZZZZ</name>
<evidence type="ECO:0000313" key="3">
    <source>
        <dbReference type="EMBL" id="EQD63081.1"/>
    </source>
</evidence>
<dbReference type="Pfam" id="PF02357">
    <property type="entry name" value="NusG"/>
    <property type="match status" value="1"/>
</dbReference>
<evidence type="ECO:0000256" key="1">
    <source>
        <dbReference type="ARBA" id="ARBA00023163"/>
    </source>
</evidence>
<proteinExistence type="predicted"/>
<accession>T1ARA1</accession>
<dbReference type="InterPro" id="IPR036735">
    <property type="entry name" value="NGN_dom_sf"/>
</dbReference>
<organism evidence="3">
    <name type="scientific">mine drainage metagenome</name>
    <dbReference type="NCBI Taxonomy" id="410659"/>
    <lineage>
        <taxon>unclassified sequences</taxon>
        <taxon>metagenomes</taxon>
        <taxon>ecological metagenomes</taxon>
    </lineage>
</organism>
<feature type="non-terminal residue" evidence="3">
    <location>
        <position position="32"/>
    </location>
</feature>
<feature type="domain" description="NusG-like N-terminal" evidence="2">
    <location>
        <begin position="1"/>
        <end position="23"/>
    </location>
</feature>
<evidence type="ECO:0000259" key="2">
    <source>
        <dbReference type="Pfam" id="PF02357"/>
    </source>
</evidence>
<dbReference type="SUPFAM" id="SSF82679">
    <property type="entry name" value="N-utilization substance G protein NusG, N-terminal domain"/>
    <property type="match status" value="1"/>
</dbReference>
<keyword evidence="1" id="KW-0804">Transcription</keyword>
<dbReference type="GO" id="GO:0006354">
    <property type="term" value="P:DNA-templated transcription elongation"/>
    <property type="evidence" value="ECO:0007669"/>
    <property type="project" value="InterPro"/>
</dbReference>
<gene>
    <name evidence="3" type="ORF">B1A_09308</name>
</gene>
<comment type="caution">
    <text evidence="3">The sequence shown here is derived from an EMBL/GenBank/DDBJ whole genome shotgun (WGS) entry which is preliminary data.</text>
</comment>
<dbReference type="Gene3D" id="3.30.70.940">
    <property type="entry name" value="NusG, N-terminal domain"/>
    <property type="match status" value="1"/>
</dbReference>
<dbReference type="AlphaFoldDB" id="T1ARA1"/>
<reference evidence="3" key="2">
    <citation type="journal article" date="2014" name="ISME J.">
        <title>Microbial stratification in low pH oxic and suboxic macroscopic growths along an acid mine drainage.</title>
        <authorList>
            <person name="Mendez-Garcia C."/>
            <person name="Mesa V."/>
            <person name="Sprenger R.R."/>
            <person name="Richter M."/>
            <person name="Diez M.S."/>
            <person name="Solano J."/>
            <person name="Bargiela R."/>
            <person name="Golyshina O.V."/>
            <person name="Manteca A."/>
            <person name="Ramos J.L."/>
            <person name="Gallego J.R."/>
            <person name="Llorente I."/>
            <person name="Martins Dos Santos V.A."/>
            <person name="Jensen O.N."/>
            <person name="Pelaez A.I."/>
            <person name="Sanchez J."/>
            <person name="Ferrer M."/>
        </authorList>
    </citation>
    <scope>NUCLEOTIDE SEQUENCE</scope>
</reference>
<sequence>MRWYVVHAFSGFERKVQAEIRERANREGLADK</sequence>
<dbReference type="EMBL" id="AUZX01006625">
    <property type="protein sequence ID" value="EQD63081.1"/>
    <property type="molecule type" value="Genomic_DNA"/>
</dbReference>